<evidence type="ECO:0000313" key="3">
    <source>
        <dbReference type="Proteomes" id="UP000593571"/>
    </source>
</evidence>
<protein>
    <submittedName>
        <fullName evidence="2">Uncharacterized protein</fullName>
    </submittedName>
</protein>
<reference evidence="2 3" key="1">
    <citation type="journal article" date="2020" name="Nature">
        <title>Six reference-quality genomes reveal evolution of bat adaptations.</title>
        <authorList>
            <person name="Jebb D."/>
            <person name="Huang Z."/>
            <person name="Pippel M."/>
            <person name="Hughes G.M."/>
            <person name="Lavrichenko K."/>
            <person name="Devanna P."/>
            <person name="Winkler S."/>
            <person name="Jermiin L.S."/>
            <person name="Skirmuntt E.C."/>
            <person name="Katzourakis A."/>
            <person name="Burkitt-Gray L."/>
            <person name="Ray D.A."/>
            <person name="Sullivan K.A.M."/>
            <person name="Roscito J.G."/>
            <person name="Kirilenko B.M."/>
            <person name="Davalos L.M."/>
            <person name="Corthals A.P."/>
            <person name="Power M.L."/>
            <person name="Jones G."/>
            <person name="Ransome R.D."/>
            <person name="Dechmann D.K.N."/>
            <person name="Locatelli A.G."/>
            <person name="Puechmaille S.J."/>
            <person name="Fedrigo O."/>
            <person name="Jarvis E.D."/>
            <person name="Hiller M."/>
            <person name="Vernes S.C."/>
            <person name="Myers E.W."/>
            <person name="Teeling E.C."/>
        </authorList>
    </citation>
    <scope>NUCLEOTIDE SEQUENCE [LARGE SCALE GENOMIC DNA]</scope>
    <source>
        <strain evidence="2">MRouAeg1</strain>
        <tissue evidence="2">Muscle</tissue>
    </source>
</reference>
<organism evidence="2 3">
    <name type="scientific">Rousettus aegyptiacus</name>
    <name type="common">Egyptian fruit bat</name>
    <name type="synonym">Pteropus aegyptiacus</name>
    <dbReference type="NCBI Taxonomy" id="9407"/>
    <lineage>
        <taxon>Eukaryota</taxon>
        <taxon>Metazoa</taxon>
        <taxon>Chordata</taxon>
        <taxon>Craniata</taxon>
        <taxon>Vertebrata</taxon>
        <taxon>Euteleostomi</taxon>
        <taxon>Mammalia</taxon>
        <taxon>Eutheria</taxon>
        <taxon>Laurasiatheria</taxon>
        <taxon>Chiroptera</taxon>
        <taxon>Yinpterochiroptera</taxon>
        <taxon>Pteropodoidea</taxon>
        <taxon>Pteropodidae</taxon>
        <taxon>Rousettinae</taxon>
        <taxon>Rousettus</taxon>
    </lineage>
</organism>
<comment type="caution">
    <text evidence="2">The sequence shown here is derived from an EMBL/GenBank/DDBJ whole genome shotgun (WGS) entry which is preliminary data.</text>
</comment>
<sequence>MFEEVAKFFKSDKNVRPTVPRNSINLTYRKHNKTTPKHIIIKLLKTSDKEKILKRIQASGLVYKELGTHHSIRTINKKLNKMKKQQFLKFVREVRLQGKPLSPELERRSYREPQLIGAESSVGTNTR</sequence>
<evidence type="ECO:0000256" key="1">
    <source>
        <dbReference type="SAM" id="MobiDB-lite"/>
    </source>
</evidence>
<dbReference type="EMBL" id="JACASE010000008">
    <property type="protein sequence ID" value="KAF6441177.1"/>
    <property type="molecule type" value="Genomic_DNA"/>
</dbReference>
<gene>
    <name evidence="2" type="ORF">HJG63_012327</name>
</gene>
<evidence type="ECO:0000313" key="2">
    <source>
        <dbReference type="EMBL" id="KAF6441177.1"/>
    </source>
</evidence>
<proteinExistence type="predicted"/>
<accession>A0A7J8F0A6</accession>
<name>A0A7J8F0A6_ROUAE</name>
<dbReference type="Proteomes" id="UP000593571">
    <property type="component" value="Unassembled WGS sequence"/>
</dbReference>
<feature type="region of interest" description="Disordered" evidence="1">
    <location>
        <begin position="101"/>
        <end position="127"/>
    </location>
</feature>
<keyword evidence="3" id="KW-1185">Reference proteome</keyword>
<dbReference type="AlphaFoldDB" id="A0A7J8F0A6"/>
<dbReference type="Gene3D" id="3.30.70.1820">
    <property type="entry name" value="L1 transposable element, RRM domain"/>
    <property type="match status" value="1"/>
</dbReference>